<feature type="compositionally biased region" description="Polar residues" evidence="6">
    <location>
        <begin position="1386"/>
        <end position="1400"/>
    </location>
</feature>
<dbReference type="SMART" id="SM00537">
    <property type="entry name" value="DCX"/>
    <property type="match status" value="2"/>
</dbReference>
<evidence type="ECO:0000256" key="3">
    <source>
        <dbReference type="ARBA" id="ARBA00022490"/>
    </source>
</evidence>
<feature type="region of interest" description="Disordered" evidence="6">
    <location>
        <begin position="319"/>
        <end position="357"/>
    </location>
</feature>
<feature type="compositionally biased region" description="Polar residues" evidence="6">
    <location>
        <begin position="2337"/>
        <end position="2354"/>
    </location>
</feature>
<dbReference type="PANTHER" id="PTHR23005:SF4">
    <property type="entry name" value="OXYGEN-REGULATED PROTEIN 1"/>
    <property type="match status" value="1"/>
</dbReference>
<feature type="compositionally biased region" description="Basic and acidic residues" evidence="6">
    <location>
        <begin position="3108"/>
        <end position="3122"/>
    </location>
</feature>
<feature type="compositionally biased region" description="Basic and acidic residues" evidence="6">
    <location>
        <begin position="2191"/>
        <end position="2211"/>
    </location>
</feature>
<feature type="region of interest" description="Disordered" evidence="6">
    <location>
        <begin position="2999"/>
        <end position="3032"/>
    </location>
</feature>
<feature type="region of interest" description="Disordered" evidence="6">
    <location>
        <begin position="1527"/>
        <end position="1662"/>
    </location>
</feature>
<feature type="compositionally biased region" description="Polar residues" evidence="6">
    <location>
        <begin position="475"/>
        <end position="484"/>
    </location>
</feature>
<evidence type="ECO:0000259" key="7">
    <source>
        <dbReference type="PROSITE" id="PS50309"/>
    </source>
</evidence>
<protein>
    <submittedName>
        <fullName evidence="9">Uncharacterized protein LOC105908399 isoform X1</fullName>
    </submittedName>
</protein>
<feature type="compositionally biased region" description="Low complexity" evidence="6">
    <location>
        <begin position="1571"/>
        <end position="1581"/>
    </location>
</feature>
<keyword evidence="3" id="KW-0963">Cytoplasm</keyword>
<dbReference type="GeneID" id="105908399"/>
<feature type="region of interest" description="Disordered" evidence="6">
    <location>
        <begin position="652"/>
        <end position="693"/>
    </location>
</feature>
<keyword evidence="8" id="KW-1185">Reference proteome</keyword>
<reference evidence="9" key="1">
    <citation type="submission" date="2025-08" db="UniProtKB">
        <authorList>
            <consortium name="RefSeq"/>
        </authorList>
    </citation>
    <scope>IDENTIFICATION</scope>
</reference>
<gene>
    <name evidence="9" type="primary">LOC105908399</name>
</gene>
<feature type="compositionally biased region" description="Basic and acidic residues" evidence="6">
    <location>
        <begin position="3010"/>
        <end position="3021"/>
    </location>
</feature>
<feature type="compositionally biased region" description="Low complexity" evidence="6">
    <location>
        <begin position="2311"/>
        <end position="2321"/>
    </location>
</feature>
<feature type="compositionally biased region" description="Basic and acidic residues" evidence="6">
    <location>
        <begin position="2053"/>
        <end position="2069"/>
    </location>
</feature>
<dbReference type="Proteomes" id="UP000515152">
    <property type="component" value="Chromosome 22"/>
</dbReference>
<dbReference type="SUPFAM" id="SSF89837">
    <property type="entry name" value="Doublecortin (DC)"/>
    <property type="match status" value="2"/>
</dbReference>
<feature type="compositionally biased region" description="Low complexity" evidence="6">
    <location>
        <begin position="1539"/>
        <end position="1551"/>
    </location>
</feature>
<feature type="compositionally biased region" description="Basic and acidic residues" evidence="6">
    <location>
        <begin position="845"/>
        <end position="857"/>
    </location>
</feature>
<feature type="compositionally biased region" description="Basic and acidic residues" evidence="6">
    <location>
        <begin position="2218"/>
        <end position="2233"/>
    </location>
</feature>
<dbReference type="GO" id="GO:0042461">
    <property type="term" value="P:photoreceptor cell development"/>
    <property type="evidence" value="ECO:0007669"/>
    <property type="project" value="TreeGrafter"/>
</dbReference>
<feature type="compositionally biased region" description="Low complexity" evidence="6">
    <location>
        <begin position="547"/>
        <end position="559"/>
    </location>
</feature>
<feature type="compositionally biased region" description="Basic residues" evidence="6">
    <location>
        <begin position="756"/>
        <end position="765"/>
    </location>
</feature>
<evidence type="ECO:0000256" key="5">
    <source>
        <dbReference type="ARBA" id="ARBA00023273"/>
    </source>
</evidence>
<dbReference type="PANTHER" id="PTHR23005">
    <property type="entry name" value="RETINITIS PIGMENTOSA 1 PROTEIN"/>
    <property type="match status" value="1"/>
</dbReference>
<feature type="compositionally biased region" description="Basic and acidic residues" evidence="6">
    <location>
        <begin position="1451"/>
        <end position="1471"/>
    </location>
</feature>
<dbReference type="Pfam" id="PF03607">
    <property type="entry name" value="DCX"/>
    <property type="match status" value="2"/>
</dbReference>
<feature type="compositionally biased region" description="Polar residues" evidence="6">
    <location>
        <begin position="1647"/>
        <end position="1657"/>
    </location>
</feature>
<accession>A0A6P8EWS5</accession>
<name>A0A6P8EWS5_CLUHA</name>
<proteinExistence type="predicted"/>
<feature type="region of interest" description="Disordered" evidence="6">
    <location>
        <begin position="473"/>
        <end position="559"/>
    </location>
</feature>
<feature type="region of interest" description="Disordered" evidence="6">
    <location>
        <begin position="589"/>
        <end position="619"/>
    </location>
</feature>
<keyword evidence="4" id="KW-0677">Repeat</keyword>
<keyword evidence="5" id="KW-0966">Cell projection</keyword>
<dbReference type="FunFam" id="3.10.20.230:FF:000006">
    <property type="entry name" value="Oxygen-regulated protein 1"/>
    <property type="match status" value="1"/>
</dbReference>
<feature type="region of interest" description="Disordered" evidence="6">
    <location>
        <begin position="710"/>
        <end position="857"/>
    </location>
</feature>
<evidence type="ECO:0000313" key="9">
    <source>
        <dbReference type="RefSeq" id="XP_031416315.1"/>
    </source>
</evidence>
<feature type="compositionally biased region" description="Basic and acidic residues" evidence="6">
    <location>
        <begin position="1313"/>
        <end position="1329"/>
    </location>
</feature>
<feature type="compositionally biased region" description="Basic and acidic residues" evidence="6">
    <location>
        <begin position="509"/>
        <end position="521"/>
    </location>
</feature>
<feature type="region of interest" description="Disordered" evidence="6">
    <location>
        <begin position="966"/>
        <end position="996"/>
    </location>
</feature>
<dbReference type="InterPro" id="IPR036572">
    <property type="entry name" value="Doublecortin_dom_sf"/>
</dbReference>
<evidence type="ECO:0000256" key="4">
    <source>
        <dbReference type="ARBA" id="ARBA00022737"/>
    </source>
</evidence>
<feature type="compositionally biased region" description="Basic and acidic residues" evidence="6">
    <location>
        <begin position="1418"/>
        <end position="1429"/>
    </location>
</feature>
<feature type="compositionally biased region" description="Basic and acidic residues" evidence="6">
    <location>
        <begin position="1355"/>
        <end position="1367"/>
    </location>
</feature>
<evidence type="ECO:0000256" key="2">
    <source>
        <dbReference type="ARBA" id="ARBA00004496"/>
    </source>
</evidence>
<dbReference type="GO" id="GO:0043005">
    <property type="term" value="C:neuron projection"/>
    <property type="evidence" value="ECO:0007669"/>
    <property type="project" value="UniProtKB-ARBA"/>
</dbReference>
<dbReference type="PROSITE" id="PS50309">
    <property type="entry name" value="DC"/>
    <property type="match status" value="2"/>
</dbReference>
<dbReference type="GO" id="GO:0005930">
    <property type="term" value="C:axoneme"/>
    <property type="evidence" value="ECO:0007669"/>
    <property type="project" value="TreeGrafter"/>
</dbReference>
<feature type="compositionally biased region" description="Basic and acidic residues" evidence="6">
    <location>
        <begin position="2855"/>
        <end position="2951"/>
    </location>
</feature>
<feature type="domain" description="Doublecortin" evidence="7">
    <location>
        <begin position="109"/>
        <end position="191"/>
    </location>
</feature>
<feature type="region of interest" description="Disordered" evidence="6">
    <location>
        <begin position="1308"/>
        <end position="1506"/>
    </location>
</feature>
<feature type="compositionally biased region" description="Basic and acidic residues" evidence="6">
    <location>
        <begin position="378"/>
        <end position="387"/>
    </location>
</feature>
<feature type="region of interest" description="Disordered" evidence="6">
    <location>
        <begin position="2518"/>
        <end position="2543"/>
    </location>
</feature>
<dbReference type="OrthoDB" id="9895813at2759"/>
<comment type="subcellular location">
    <subcellularLocation>
        <location evidence="1">Cell projection</location>
    </subcellularLocation>
    <subcellularLocation>
        <location evidence="2">Cytoplasm</location>
    </subcellularLocation>
</comment>
<evidence type="ECO:0000256" key="6">
    <source>
        <dbReference type="SAM" id="MobiDB-lite"/>
    </source>
</evidence>
<feature type="compositionally biased region" description="Polar residues" evidence="6">
    <location>
        <begin position="1597"/>
        <end position="1614"/>
    </location>
</feature>
<feature type="compositionally biased region" description="Polar residues" evidence="6">
    <location>
        <begin position="2126"/>
        <end position="2140"/>
    </location>
</feature>
<dbReference type="InterPro" id="IPR003533">
    <property type="entry name" value="Doublecortin_dom"/>
</dbReference>
<feature type="compositionally biased region" description="Basic and acidic residues" evidence="6">
    <location>
        <begin position="3320"/>
        <end position="3329"/>
    </location>
</feature>
<feature type="compositionally biased region" description="Basic and acidic residues" evidence="6">
    <location>
        <begin position="2095"/>
        <end position="2107"/>
    </location>
</feature>
<feature type="region of interest" description="Disordered" evidence="6">
    <location>
        <begin position="3373"/>
        <end position="3408"/>
    </location>
</feature>
<feature type="region of interest" description="Disordered" evidence="6">
    <location>
        <begin position="2819"/>
        <end position="2977"/>
    </location>
</feature>
<dbReference type="RefSeq" id="XP_031416315.1">
    <property type="nucleotide sequence ID" value="XM_031560455.2"/>
</dbReference>
<dbReference type="GO" id="GO:0035082">
    <property type="term" value="P:axoneme assembly"/>
    <property type="evidence" value="ECO:0007669"/>
    <property type="project" value="TreeGrafter"/>
</dbReference>
<feature type="region of interest" description="Disordered" evidence="6">
    <location>
        <begin position="2267"/>
        <end position="2321"/>
    </location>
</feature>
<feature type="compositionally biased region" description="Acidic residues" evidence="6">
    <location>
        <begin position="980"/>
        <end position="992"/>
    </location>
</feature>
<feature type="region of interest" description="Disordered" evidence="6">
    <location>
        <begin position="377"/>
        <end position="399"/>
    </location>
</feature>
<feature type="region of interest" description="Disordered" evidence="6">
    <location>
        <begin position="3317"/>
        <end position="3359"/>
    </location>
</feature>
<dbReference type="Gene3D" id="3.10.20.230">
    <property type="entry name" value="Doublecortin domain"/>
    <property type="match status" value="2"/>
</dbReference>
<feature type="domain" description="Doublecortin" evidence="7">
    <location>
        <begin position="241"/>
        <end position="320"/>
    </location>
</feature>
<dbReference type="GO" id="GO:0035556">
    <property type="term" value="P:intracellular signal transduction"/>
    <property type="evidence" value="ECO:0007669"/>
    <property type="project" value="InterPro"/>
</dbReference>
<organism evidence="8 9">
    <name type="scientific">Clupea harengus</name>
    <name type="common">Atlantic herring</name>
    <dbReference type="NCBI Taxonomy" id="7950"/>
    <lineage>
        <taxon>Eukaryota</taxon>
        <taxon>Metazoa</taxon>
        <taxon>Chordata</taxon>
        <taxon>Craniata</taxon>
        <taxon>Vertebrata</taxon>
        <taxon>Euteleostomi</taxon>
        <taxon>Actinopterygii</taxon>
        <taxon>Neopterygii</taxon>
        <taxon>Teleostei</taxon>
        <taxon>Clupei</taxon>
        <taxon>Clupeiformes</taxon>
        <taxon>Clupeoidei</taxon>
        <taxon>Clupeidae</taxon>
        <taxon>Clupea</taxon>
    </lineage>
</organism>
<feature type="region of interest" description="Disordered" evidence="6">
    <location>
        <begin position="2335"/>
        <end position="2385"/>
    </location>
</feature>
<evidence type="ECO:0000313" key="8">
    <source>
        <dbReference type="Proteomes" id="UP000515152"/>
    </source>
</evidence>
<feature type="region of interest" description="Disordered" evidence="6">
    <location>
        <begin position="3095"/>
        <end position="3175"/>
    </location>
</feature>
<sequence>MQIDSDAVHPKIALHSLLISFSLAWLWESAVLFNLIRRNCPLHNVKSGMISKPPGTMSTTPHPDLLQAGVSPGSVPHPDLLQAGVSPGSVQTLASRLWPPPTSNPLTSKRVCFYKSGDPQFGGLRMVINGRTFKTFDALLDGLSKKVPLPFGVRTITTPRGTNSIRALEELQDGGSYVCTDQKRVKPLNLEKANQRQVPWNTTRPISAKRRGNMRQIPRRTDFGIRAERMINRTVAVRTPKRLVVYKNKDPTVKRIVVLQRRTAPSFDALLDYLSQVMQFPVVKLFSADGRRVEGLAGLILCSGVVVAAGNEPFKLSSFNFQGGPPPTQSGLPTERTRTPPQIYKHKSPSSSTGSRKFSLSSERYFVSQIKKSLSESLSEHESHHSGSLETELNPPSESVDMEPCDNLAGVAGRHCPTMPTEDDIEKSFRVNQDGSMTVEMKVRLTLKQEEMIHWTTTLSRSSVTGQHMEVCASQPMSGPNSPYVNDDSSKNAGGRSAERAPERRHHRTSAERTVAFKERGGGNCSSTMAETSRRTPTPGPTHVKSKSASVESATTVTETEVQESTVGTYSYMERTSEGEVTEGYCVVSRSSSSNIRPVPKPRKTGSAEGKKSTLHSSLKASGVAEVLQIENSGLEVTETVMHIYESQPQGSYDNYLASPQHVSQNTPSRINSPRTHSKIGSTDSGPCSSNNDCDVDFTRISTASESLNGKKDEMFSLSSESTSPQRKSSSKLATGSSGNTAHESSSANENTRNKSPGRKKKRTVMSRTKQNASLLSSGSDKGQRTILTESSKTIKIMNSSDNQEKTGSSAESALSKKMGRVKKSDEDNGRKVSASKTSISALSAEHELNSDESAVRDLSHNLNNPESEKPKKIHRKNVQNVLASLSPGRTKNTILKQKSMSDEGLKLPKENRELSESISMPLLCSPPSVEQYVETWLQQISDSAPYMEELNLTETEEAMLQVGNDLSKGSEEKSTSEILSEEEENLPEEDTSVERLVQQQPIQVRCEGELIDDEPQERRGFCRSMPSVRINPADQDWQTRMHKSTEVLFPLDSQPSQDIETNSKGGMRPVLEQLCLSLRSIRRVVIPTHTETLERAQSLPDFSDQVASVFGASSTKLLSFLSVMTLKDGSSSQGSQLSLMGGRSSSPEALKVMQSLEKLTNTEDEKELKASLSDLRNSTSPTFQENWRDFQEKYDIDDNPLPSPKTSEQEFILDVYSEAGDQSKDHPFGIEQLMEELSMSEELRQELSSLAEGEMMYHDATDLLKGGTEEASSPETADASTIIRANVIEDSEVVEIMSIANMKEGDNVNYQGKEHPLEEENKGSHPGEECSLAGDYDSTEIQETTREISYCETTEVKSEHSKESIKSPRGSPAEEGSQLKEDESVTTQAASPSANSPDLKTSDVANDDSVCSVPNSEQERVATTHEDGSPTNDPHSSSADEECNSGGELPSHDTEREERLSLADREDRNCAEGLPSRSEEGDGEVVPHDTDSSCHQSLVSESKIKESVQEESEFCNCQDLDLESGAQTKEAASSCGVISEKISSAESAKSQKTNKSKTERKGNRSKKSSIKSSTSSNTGIRKVSSSIEALHLGVATSRNSSPKVKTTDSQGSMPQVRKPLTPMTPGGIKKVTTKSKSVSGDRLKSPEQNLNESASTPFLCAPPSNIHQYVGSWLENTHPESDPYMEEITHLDPPETRAVFQIGTSSSEGSEEMRALGNVYPEEEDLSVEENADERQRPAPLIRIKCDRELVEDRTQRMRNFCRSMPTVRIQPADQDWHTKTHKSTEALFPLDSRPSQDIDSNSKGGMKPILHQLCLSLKSIRQAVSPTRPVPLEKTRSLPDFSDQVASVFGASSTKLLSFLSVMTLKDGSSGQGSQLSIMGGRSSSPEALKVMQSLEKLTNTEDEKELKASLSDLRNSTSPTFQESWRDFQEKYDIDDNPLPSPKTSEQEFLLDVYSEAGDQSKYHPFGIEQLMEELSMSEELRQELSSLAEGEMMYHDATDLLKGGTEEASSPETADASTIIRANVIEDSEVVEIMSIANMKEGDNVNYQGKEHPLEEENKGSHPGEECSLAGDYDSTEIQKTTREISYCETTEVKSEHSEENIKSPRGSPAEEGSQLKEDESVTTQAASPSANSPDLKTSDVANDDSVCSVPNSEQEGVATTHEDGSPTNDPHSSSADEECNSGGELPSHDTEREERLSLADREDRNCAEGLPSRSEEGDGEVVPHDTDSSCHQSLVSESKIKESVQEESEFCNCQDLDLESGAQTKEAASSCGVISEKISSAESAKSQKTNKSKTERKGNRSKKSSIKSSTSSNTGIRKVLSSIEALHLGVATSRNSSPKVKTTDSQGSMPQVRKPLTPITPGGIKKVTTKSKSVNGDRLKSPEQNLIESASMPFLCAPPSDVHQYVGSWLENTHPESDPYMEEITHLDPPATRAVFQIGTSSSEGSEEMRALGNVYPEEEDLSVEEDADERQRPAPPILIKCDRELVEDRTQRMRSFCRSMPTVRIQPADQEWHTKTHKSTEALFPLDSRPSQDIDSNSKGGMKPILHQLCLSLKSIRQAVSPTRPVPLEKTRSLTDFSGQVASVFGASSTKLLSFLSVMTLKDGSSGQGSQLSIMGGRSSSPEALKVMQSLEKLTNTEDEKELKASLSDLRNSTSPTFQESWRDFQEKYDIDDDPLPSPKNLEQEYGLDVHSEAGDQNKDHPFGIEQLMEELSMSEELRQEIASLVEEEITYHDAAELPTRTTEEASRLETTDTSTIIRADDVEDSEEVEMMPEAYTEDEEKANAMDEDNLQELNNIQGGKETINSIEEEISLAGSNEAGSIKCEETGSRTAESEDMDSERFLTPVTESEPKDMDRDSESWKSHDTDHQLESWKGHDTDHQSESWKGHDTDHQSDSGKGHDTDHQSESCKDHDTDHQSEEAKCESIHEDVATEEEGNHVDSHAGEEGGYAQQSDDLGKAEDVHGNGLAEEEICHEEQADILAHVVAFVEGQKDSLKGSGSCEGQDTHSENSIHPDEMEDEQPDTQGYRSLHQPVELSQELLDFVNNALLSSSLTFTYDSNGNLKIQPIDEANSVREIFPGKTIIESQYGLKRLPSPNTSDVTDYRPDTADSGERRSQVSFNISTDVGEEEADRVSTSQSHVDQKSEMSYGKNSAITENGSVTSPYGKKSNFSPKSDFKSMCSLYSNQDTISRASPQDSAHLNTSGSFNGDSESVQCLSFYSQADLREGVLIDKGRWLLKENHLIRKSPPLSMGMYGQMDTSSADSGQDIISEYASSSQYLNHQPSLAVISSSELEEMAKPPTPKCTYFTIPHSSDSDPFRDDQSSNGNRQGDIMRGNRVSPQEEPSKTWARKHSSFSSFASVEFKLPDGKIHPEGGGAVERPARSRSIGGRTLREEDSTESLQLRCGQNCPIL</sequence>
<feature type="compositionally biased region" description="Basic and acidic residues" evidence="6">
    <location>
        <begin position="1478"/>
        <end position="1493"/>
    </location>
</feature>
<feature type="compositionally biased region" description="Polar residues" evidence="6">
    <location>
        <begin position="766"/>
        <end position="813"/>
    </location>
</feature>
<feature type="compositionally biased region" description="Polar residues" evidence="6">
    <location>
        <begin position="661"/>
        <end position="693"/>
    </location>
</feature>
<feature type="compositionally biased region" description="Polar residues" evidence="6">
    <location>
        <begin position="3156"/>
        <end position="3175"/>
    </location>
</feature>
<evidence type="ECO:0000256" key="1">
    <source>
        <dbReference type="ARBA" id="ARBA00004316"/>
    </source>
</evidence>
<feature type="compositionally biased region" description="Polar residues" evidence="6">
    <location>
        <begin position="717"/>
        <end position="755"/>
    </location>
</feature>
<feature type="region of interest" description="Disordered" evidence="6">
    <location>
        <begin position="2048"/>
        <end position="2246"/>
    </location>
</feature>
<feature type="compositionally biased region" description="Low complexity" evidence="6">
    <location>
        <begin position="2279"/>
        <end position="2291"/>
    </location>
</feature>
<dbReference type="GO" id="GO:0060041">
    <property type="term" value="P:retina development in camera-type eye"/>
    <property type="evidence" value="ECO:0007669"/>
    <property type="project" value="TreeGrafter"/>
</dbReference>